<organism evidence="2 3">
    <name type="scientific">Eleutherodactylus coqui</name>
    <name type="common">Puerto Rican coqui</name>
    <dbReference type="NCBI Taxonomy" id="57060"/>
    <lineage>
        <taxon>Eukaryota</taxon>
        <taxon>Metazoa</taxon>
        <taxon>Chordata</taxon>
        <taxon>Craniata</taxon>
        <taxon>Vertebrata</taxon>
        <taxon>Euteleostomi</taxon>
        <taxon>Amphibia</taxon>
        <taxon>Batrachia</taxon>
        <taxon>Anura</taxon>
        <taxon>Neobatrachia</taxon>
        <taxon>Hyloidea</taxon>
        <taxon>Eleutherodactylidae</taxon>
        <taxon>Eleutherodactylinae</taxon>
        <taxon>Eleutherodactylus</taxon>
        <taxon>Eleutherodactylus</taxon>
    </lineage>
</organism>
<evidence type="ECO:0008006" key="4">
    <source>
        <dbReference type="Google" id="ProtNLM"/>
    </source>
</evidence>
<evidence type="ECO:0000313" key="3">
    <source>
        <dbReference type="Proteomes" id="UP000770717"/>
    </source>
</evidence>
<dbReference type="PANTHER" id="PTHR31514">
    <property type="entry name" value="MUSCULAR LMNA-INTERACTING PROTEIN MLIP"/>
    <property type="match status" value="1"/>
</dbReference>
<dbReference type="PANTHER" id="PTHR31514:SF1">
    <property type="entry name" value="MUSCULAR LMNA-INTERACTING PROTEIN"/>
    <property type="match status" value="1"/>
</dbReference>
<feature type="non-terminal residue" evidence="2">
    <location>
        <position position="496"/>
    </location>
</feature>
<name>A0A8J6JS02_ELECQ</name>
<dbReference type="EMBL" id="WNTK01000807">
    <property type="protein sequence ID" value="KAG9468605.1"/>
    <property type="molecule type" value="Genomic_DNA"/>
</dbReference>
<feature type="region of interest" description="Disordered" evidence="1">
    <location>
        <begin position="221"/>
        <end position="254"/>
    </location>
</feature>
<keyword evidence="3" id="KW-1185">Reference proteome</keyword>
<evidence type="ECO:0000256" key="1">
    <source>
        <dbReference type="SAM" id="MobiDB-lite"/>
    </source>
</evidence>
<evidence type="ECO:0000313" key="2">
    <source>
        <dbReference type="EMBL" id="KAG9468605.1"/>
    </source>
</evidence>
<feature type="region of interest" description="Disordered" evidence="1">
    <location>
        <begin position="1"/>
        <end position="26"/>
    </location>
</feature>
<dbReference type="AlphaFoldDB" id="A0A8J6JS02"/>
<sequence>MDFEKKNKTLLDKTLGRKSMASPTDRGTMPLAFTFVPSIGTLPSEVLLTKESNHLPKIVGHKETWMQKPEDAPEKLLEKNMQGSPESNLDPVHKGTSPDSFLQSTLNNSENIKHSDLFIAEFVVVMDSDEEREIIAKKSQNLPFEEGKCEFRETLQRSTAGRPRATLAKVNANEIYGPGSQEDYRNVGGPEPQQIYPGPTVGLDSYSPQSPNFTYPDKTTLGYKRQNSNPAPTNIHKPKTTAKDTFHTPLSPQKSNSLHILTTESPVSPYPRRSLYSPTDLEMAQHKTSNINQSGRSNVLSPLPIQVIKYPLCRSPSPLSSSFFGSSSTICSMNESTSPVPKPHTTSPVSSRLSFLTSLLKSNRSCAKRTISPDHHYQSEPKTIFLTNSDFQKSSVTPDAPRKAISCFSLNHPRESKMPHFQRKAEFTPSASESDILHGRFSFQQSPNRTLSPDSIHFKSSASGLLSQKGSVSPSSQLRCRSITPPHSGREYVLSL</sequence>
<gene>
    <name evidence="2" type="ORF">GDO78_022357</name>
</gene>
<protein>
    <recommendedName>
        <fullName evidence="4">Muscular LMNA interacting protein</fullName>
    </recommendedName>
</protein>
<dbReference type="OrthoDB" id="9907594at2759"/>
<feature type="compositionally biased region" description="Basic and acidic residues" evidence="1">
    <location>
        <begin position="1"/>
        <end position="15"/>
    </location>
</feature>
<accession>A0A8J6JS02</accession>
<dbReference type="Proteomes" id="UP000770717">
    <property type="component" value="Unassembled WGS sequence"/>
</dbReference>
<comment type="caution">
    <text evidence="2">The sequence shown here is derived from an EMBL/GenBank/DDBJ whole genome shotgun (WGS) entry which is preliminary data.</text>
</comment>
<reference evidence="2" key="1">
    <citation type="thesis" date="2020" institute="ProQuest LLC" country="789 East Eisenhower Parkway, Ann Arbor, MI, USA">
        <title>Comparative Genomics and Chromosome Evolution.</title>
        <authorList>
            <person name="Mudd A.B."/>
        </authorList>
    </citation>
    <scope>NUCLEOTIDE SEQUENCE</scope>
    <source>
        <strain evidence="2">HN-11 Male</strain>
        <tissue evidence="2">Kidney and liver</tissue>
    </source>
</reference>
<proteinExistence type="predicted"/>
<dbReference type="InterPro" id="IPR029331">
    <property type="entry name" value="MLIP"/>
</dbReference>